<dbReference type="eggNOG" id="COG2214">
    <property type="taxonomic scope" value="Bacteria"/>
</dbReference>
<dbReference type="KEGG" id="cyn:Cyan7425_5206"/>
<dbReference type="HOGENOM" id="CLU_072193_2_0_3"/>
<evidence type="ECO:0000313" key="2">
    <source>
        <dbReference type="EMBL" id="ACL47499.1"/>
    </source>
</evidence>
<gene>
    <name evidence="2" type="ordered locus">Cyan7425_5206</name>
</gene>
<dbReference type="AlphaFoldDB" id="B8HQA2"/>
<dbReference type="Pfam" id="PF11833">
    <property type="entry name" value="CPP1-like"/>
    <property type="match status" value="1"/>
</dbReference>
<name>B8HQA2_CYAP4</name>
<keyword evidence="1" id="KW-1133">Transmembrane helix</keyword>
<feature type="transmembrane region" description="Helical" evidence="1">
    <location>
        <begin position="129"/>
        <end position="145"/>
    </location>
</feature>
<keyword evidence="1" id="KW-0812">Transmembrane</keyword>
<dbReference type="OrthoDB" id="483084at2"/>
<dbReference type="PANTHER" id="PTHR33372">
    <property type="match status" value="1"/>
</dbReference>
<reference evidence="2" key="1">
    <citation type="submission" date="2009-01" db="EMBL/GenBank/DDBJ databases">
        <title>Complete sequence of chromosome Cyanothece sp. PCC 7425.</title>
        <authorList>
            <consortium name="US DOE Joint Genome Institute"/>
            <person name="Lucas S."/>
            <person name="Copeland A."/>
            <person name="Lapidus A."/>
            <person name="Glavina del Rio T."/>
            <person name="Dalin E."/>
            <person name="Tice H."/>
            <person name="Bruce D."/>
            <person name="Goodwin L."/>
            <person name="Pitluck S."/>
            <person name="Sims D."/>
            <person name="Meineke L."/>
            <person name="Brettin T."/>
            <person name="Detter J.C."/>
            <person name="Han C."/>
            <person name="Larimer F."/>
            <person name="Land M."/>
            <person name="Hauser L."/>
            <person name="Kyrpides N."/>
            <person name="Ovchinnikova G."/>
            <person name="Liberton M."/>
            <person name="Stoeckel J."/>
            <person name="Banerjee A."/>
            <person name="Singh A."/>
            <person name="Page L."/>
            <person name="Sato H."/>
            <person name="Zhao L."/>
            <person name="Sherman L."/>
            <person name="Pakrasi H."/>
            <person name="Richardson P."/>
        </authorList>
    </citation>
    <scope>NUCLEOTIDE SEQUENCE</scope>
    <source>
        <strain evidence="2">PCC 7425</strain>
    </source>
</reference>
<dbReference type="InterPro" id="IPR021788">
    <property type="entry name" value="CPP1-like"/>
</dbReference>
<keyword evidence="1" id="KW-0472">Membrane</keyword>
<dbReference type="STRING" id="395961.Cyan7425_5206"/>
<keyword evidence="2" id="KW-0346">Stress response</keyword>
<dbReference type="PANTHER" id="PTHR33372:SF2">
    <property type="entry name" value="PROTEIN CHAPERONE-LIKE PROTEIN OF POR1, CHLOROPLASTIC"/>
    <property type="match status" value="1"/>
</dbReference>
<accession>B8HQA2</accession>
<organism evidence="2">
    <name type="scientific">Cyanothece sp. (strain PCC 7425 / ATCC 29141)</name>
    <dbReference type="NCBI Taxonomy" id="395961"/>
    <lineage>
        <taxon>Bacteria</taxon>
        <taxon>Bacillati</taxon>
        <taxon>Cyanobacteriota</taxon>
        <taxon>Cyanophyceae</taxon>
        <taxon>Gomontiellales</taxon>
        <taxon>Cyanothecaceae</taxon>
        <taxon>Cyanothece</taxon>
    </lineage>
</organism>
<dbReference type="EMBL" id="CP001344">
    <property type="protein sequence ID" value="ACL47499.1"/>
    <property type="molecule type" value="Genomic_DNA"/>
</dbReference>
<protein>
    <submittedName>
        <fullName evidence="2">Heat shock protein DnaJ domain protein</fullName>
    </submittedName>
</protein>
<proteinExistence type="predicted"/>
<sequence>MSEQTPYEILQVAEDASFEEIQVSRDRLLEGHNGDEKQRQRIEAAYDAILMDRLRRRQEGKIKVPERIRYAERLSEEPPPSANPPRLSQSPLWLRDWLDTPTGKELAIATAVYAGLAGFSFVWHSNDSLAFLLSLGFGFNLCWMARKEQKLGRAFLFTLAGLVLGGLLGTVLVQVAPQLLATLSAEDLVTLVILFLLWLSSNFLR</sequence>
<evidence type="ECO:0000256" key="1">
    <source>
        <dbReference type="SAM" id="Phobius"/>
    </source>
</evidence>
<feature type="transmembrane region" description="Helical" evidence="1">
    <location>
        <begin position="154"/>
        <end position="176"/>
    </location>
</feature>
<feature type="transmembrane region" description="Helical" evidence="1">
    <location>
        <begin position="188"/>
        <end position="204"/>
    </location>
</feature>